<keyword evidence="1" id="KW-0812">Transmembrane</keyword>
<evidence type="ECO:0000313" key="2">
    <source>
        <dbReference type="EMBL" id="CRZ01362.1"/>
    </source>
</evidence>
<feature type="transmembrane region" description="Helical" evidence="1">
    <location>
        <begin position="41"/>
        <end position="59"/>
    </location>
</feature>
<keyword evidence="1" id="KW-0472">Membrane</keyword>
<organism evidence="2">
    <name type="scientific">Spongospora subterranea</name>
    <dbReference type="NCBI Taxonomy" id="70186"/>
    <lineage>
        <taxon>Eukaryota</taxon>
        <taxon>Sar</taxon>
        <taxon>Rhizaria</taxon>
        <taxon>Endomyxa</taxon>
        <taxon>Phytomyxea</taxon>
        <taxon>Plasmodiophorida</taxon>
        <taxon>Plasmodiophoridae</taxon>
        <taxon>Spongospora</taxon>
    </lineage>
</organism>
<name>A0A0H5QIA9_9EUKA</name>
<evidence type="ECO:0000256" key="1">
    <source>
        <dbReference type="SAM" id="Phobius"/>
    </source>
</evidence>
<protein>
    <submittedName>
        <fullName evidence="2">Uncharacterized protein</fullName>
    </submittedName>
</protein>
<dbReference type="AlphaFoldDB" id="A0A0H5QIA9"/>
<proteinExistence type="predicted"/>
<dbReference type="EMBL" id="HACM01000920">
    <property type="protein sequence ID" value="CRZ01362.1"/>
    <property type="molecule type" value="Transcribed_RNA"/>
</dbReference>
<accession>A0A0H5QIA9</accession>
<reference evidence="2" key="1">
    <citation type="submission" date="2015-04" db="EMBL/GenBank/DDBJ databases">
        <title>The genome sequence of the plant pathogenic Rhizarian Plasmodiophora brassicae reveals insights in its biotrophic life cycle and the origin of chitin synthesis.</title>
        <authorList>
            <person name="Schwelm A."/>
            <person name="Fogelqvist J."/>
            <person name="Knaust A."/>
            <person name="Julke S."/>
            <person name="Lilja T."/>
            <person name="Dhandapani V."/>
            <person name="Bonilla-Rosso G."/>
            <person name="Karlsson M."/>
            <person name="Shevchenko A."/>
            <person name="Choi S.R."/>
            <person name="Kim H.G."/>
            <person name="Park J.Y."/>
            <person name="Lim Y.P."/>
            <person name="Ludwig-Muller J."/>
            <person name="Dixelius C."/>
        </authorList>
    </citation>
    <scope>NUCLEOTIDE SEQUENCE</scope>
    <source>
        <tissue evidence="2">Potato root galls</tissue>
    </source>
</reference>
<sequence>MDLWKGVVLILIGFMISHWALLSRALQVFHQVHHIQHKKTIAITVLIPVVIFLAIARTLNKIALFEKSSYNAALIAHKASRNVSSNAPRPMFRRSSFGPGHATIIKHLIKG</sequence>
<keyword evidence="1" id="KW-1133">Transmembrane helix</keyword>